<dbReference type="EMBL" id="VFPM01000005">
    <property type="protein sequence ID" value="TQM55100.1"/>
    <property type="molecule type" value="Genomic_DNA"/>
</dbReference>
<organism evidence="1 2">
    <name type="scientific">Humibacillus xanthopallidus</name>
    <dbReference type="NCBI Taxonomy" id="412689"/>
    <lineage>
        <taxon>Bacteria</taxon>
        <taxon>Bacillati</taxon>
        <taxon>Actinomycetota</taxon>
        <taxon>Actinomycetes</taxon>
        <taxon>Micrococcales</taxon>
        <taxon>Intrasporangiaceae</taxon>
        <taxon>Humibacillus</taxon>
    </lineage>
</organism>
<dbReference type="OrthoDB" id="7107919at2"/>
<protein>
    <submittedName>
        <fullName evidence="1">Uncharacterized protein (TIGR04255 family)</fullName>
    </submittedName>
</protein>
<sequence length="272" mass="30479">MTLQLPAPVVRRLARSPLSLVVCQVRIEENLRLAEPRLALRLREGFSEAYPKITRLSGPRTQLIQQASGIQVEQLEVDRRRGHRLSSEANDWHITLEPDAFALETTGYTTWTEFLPRFQELVTFVSQEAEPELEARVGLRYVNIVRGTRLAGRKFERPAEFSEFVAPWLCGPLTVPELAQASQDVDGRSVLDLGSGCILNARYGTVRAPDEELCFLLDFDAYREAGMPFAVENVSNLLEELNRTVTSLFEASFSEIGLAALIEGGERVDDSV</sequence>
<reference evidence="1 2" key="1">
    <citation type="submission" date="2019-06" db="EMBL/GenBank/DDBJ databases">
        <title>Genome sequencing of plant associated microbes to promote plant fitness in Sorghum bicolor and Oryza sativa.</title>
        <authorList>
            <person name="Coleman-Derr D."/>
        </authorList>
    </citation>
    <scope>NUCLEOTIDE SEQUENCE [LARGE SCALE GENOMIC DNA]</scope>
    <source>
        <strain evidence="1 2">KV-663</strain>
    </source>
</reference>
<gene>
    <name evidence="1" type="ORF">FBY41_4424</name>
</gene>
<comment type="caution">
    <text evidence="1">The sequence shown here is derived from an EMBL/GenBank/DDBJ whole genome shotgun (WGS) entry which is preliminary data.</text>
</comment>
<dbReference type="RefSeq" id="WP_141847213.1">
    <property type="nucleotide sequence ID" value="NZ_VFPM01000005.1"/>
</dbReference>
<name>A0A543H9U3_9MICO</name>
<keyword evidence="2" id="KW-1185">Reference proteome</keyword>
<evidence type="ECO:0000313" key="1">
    <source>
        <dbReference type="EMBL" id="TQM55100.1"/>
    </source>
</evidence>
<dbReference type="NCBIfam" id="TIGR04255">
    <property type="entry name" value="sporadTIGR04255"/>
    <property type="match status" value="1"/>
</dbReference>
<evidence type="ECO:0000313" key="2">
    <source>
        <dbReference type="Proteomes" id="UP000316747"/>
    </source>
</evidence>
<proteinExistence type="predicted"/>
<dbReference type="InterPro" id="IPR026349">
    <property type="entry name" value="CHP04255"/>
</dbReference>
<accession>A0A543H9U3</accession>
<dbReference type="Proteomes" id="UP000316747">
    <property type="component" value="Unassembled WGS sequence"/>
</dbReference>
<dbReference type="AlphaFoldDB" id="A0A543H9U3"/>